<feature type="transmembrane region" description="Helical" evidence="1">
    <location>
        <begin position="7"/>
        <end position="32"/>
    </location>
</feature>
<organism evidence="2">
    <name type="scientific">Candidatus Kentrum sp. TUN</name>
    <dbReference type="NCBI Taxonomy" id="2126343"/>
    <lineage>
        <taxon>Bacteria</taxon>
        <taxon>Pseudomonadati</taxon>
        <taxon>Pseudomonadota</taxon>
        <taxon>Gammaproteobacteria</taxon>
        <taxon>Candidatus Kentrum</taxon>
    </lineage>
</organism>
<dbReference type="AlphaFoldDB" id="A0A451A625"/>
<sequence>MKEMRKLLSIIVVGTWSTGIGLILILMIFNLIDVKAGTEFLKTFSSASSGFVGLIFGYYFTGRGNDP</sequence>
<evidence type="ECO:0000313" key="2">
    <source>
        <dbReference type="EMBL" id="VFK61497.1"/>
    </source>
</evidence>
<dbReference type="EMBL" id="CAADFX010000153">
    <property type="protein sequence ID" value="VFK61497.1"/>
    <property type="molecule type" value="Genomic_DNA"/>
</dbReference>
<proteinExistence type="predicted"/>
<name>A0A451A625_9GAMM</name>
<keyword evidence="1" id="KW-0812">Transmembrane</keyword>
<accession>A0A451A625</accession>
<evidence type="ECO:0000256" key="1">
    <source>
        <dbReference type="SAM" id="Phobius"/>
    </source>
</evidence>
<feature type="transmembrane region" description="Helical" evidence="1">
    <location>
        <begin position="44"/>
        <end position="61"/>
    </location>
</feature>
<keyword evidence="1" id="KW-1133">Transmembrane helix</keyword>
<keyword evidence="1" id="KW-0472">Membrane</keyword>
<gene>
    <name evidence="2" type="ORF">BECKTUN1418D_GA0071000_11534</name>
</gene>
<reference evidence="2" key="1">
    <citation type="submission" date="2019-02" db="EMBL/GenBank/DDBJ databases">
        <authorList>
            <person name="Gruber-Vodicka R. H."/>
            <person name="Seah K. B. B."/>
        </authorList>
    </citation>
    <scope>NUCLEOTIDE SEQUENCE</scope>
    <source>
        <strain evidence="2">BECK_BY1</strain>
    </source>
</reference>
<protein>
    <submittedName>
        <fullName evidence="2">Uncharacterized protein</fullName>
    </submittedName>
</protein>